<comment type="subcellular location">
    <subcellularLocation>
        <location evidence="7">Secreted</location>
        <location evidence="7">Cell wall</location>
    </subcellularLocation>
    <subcellularLocation>
        <location evidence="7">Membrane</location>
        <topology evidence="7">Peripheral membrane protein</topology>
    </subcellularLocation>
</comment>
<dbReference type="Pfam" id="PF03330">
    <property type="entry name" value="DPBB_1"/>
    <property type="match status" value="1"/>
</dbReference>
<dbReference type="Gene3D" id="2.60.40.760">
    <property type="entry name" value="Expansin, cellulose-binding-like domain"/>
    <property type="match status" value="1"/>
</dbReference>
<evidence type="ECO:0000313" key="10">
    <source>
        <dbReference type="EMBL" id="GAA0141396.1"/>
    </source>
</evidence>
<evidence type="ECO:0000256" key="7">
    <source>
        <dbReference type="RuleBase" id="RU365023"/>
    </source>
</evidence>
<evidence type="ECO:0000259" key="9">
    <source>
        <dbReference type="PROSITE" id="PS50843"/>
    </source>
</evidence>
<dbReference type="InterPro" id="IPR002963">
    <property type="entry name" value="Expansin"/>
</dbReference>
<dbReference type="SUPFAM" id="SSF49590">
    <property type="entry name" value="PHL pollen allergen"/>
    <property type="match status" value="1"/>
</dbReference>
<organism evidence="10 11">
    <name type="scientific">Lithospermum erythrorhizon</name>
    <name type="common">Purple gromwell</name>
    <name type="synonym">Lithospermum officinale var. erythrorhizon</name>
    <dbReference type="NCBI Taxonomy" id="34254"/>
    <lineage>
        <taxon>Eukaryota</taxon>
        <taxon>Viridiplantae</taxon>
        <taxon>Streptophyta</taxon>
        <taxon>Embryophyta</taxon>
        <taxon>Tracheophyta</taxon>
        <taxon>Spermatophyta</taxon>
        <taxon>Magnoliopsida</taxon>
        <taxon>eudicotyledons</taxon>
        <taxon>Gunneridae</taxon>
        <taxon>Pentapetalae</taxon>
        <taxon>asterids</taxon>
        <taxon>lamiids</taxon>
        <taxon>Boraginales</taxon>
        <taxon>Boraginaceae</taxon>
        <taxon>Boraginoideae</taxon>
        <taxon>Lithospermeae</taxon>
        <taxon>Lithospermum</taxon>
    </lineage>
</organism>
<keyword evidence="6 7" id="KW-0961">Cell wall biogenesis/degradation</keyword>
<dbReference type="SUPFAM" id="SSF50685">
    <property type="entry name" value="Barwin-like endoglucanases"/>
    <property type="match status" value="1"/>
</dbReference>
<dbReference type="InterPro" id="IPR007112">
    <property type="entry name" value="Expansin/allergen_DPBB_dom"/>
</dbReference>
<comment type="caution">
    <text evidence="10">The sequence shown here is derived from an EMBL/GenBank/DDBJ whole genome shotgun (WGS) entry which is preliminary data.</text>
</comment>
<dbReference type="InterPro" id="IPR007118">
    <property type="entry name" value="Expan_Lol_pI"/>
</dbReference>
<evidence type="ECO:0000259" key="8">
    <source>
        <dbReference type="PROSITE" id="PS50842"/>
    </source>
</evidence>
<dbReference type="GO" id="GO:0016020">
    <property type="term" value="C:membrane"/>
    <property type="evidence" value="ECO:0007669"/>
    <property type="project" value="UniProtKB-SubCell"/>
</dbReference>
<dbReference type="Proteomes" id="UP001454036">
    <property type="component" value="Unassembled WGS sequence"/>
</dbReference>
<dbReference type="CDD" id="cd22274">
    <property type="entry name" value="DPBB_EXPA_N"/>
    <property type="match status" value="1"/>
</dbReference>
<comment type="similarity">
    <text evidence="1 7">Belongs to the expansin family. Expansin A subfamily.</text>
</comment>
<name>A0AAV3NSF4_LITER</name>
<reference evidence="10 11" key="1">
    <citation type="submission" date="2024-01" db="EMBL/GenBank/DDBJ databases">
        <title>The complete chloroplast genome sequence of Lithospermum erythrorhizon: insights into the phylogenetic relationship among Boraginaceae species and the maternal lineages of purple gromwells.</title>
        <authorList>
            <person name="Okada T."/>
            <person name="Watanabe K."/>
        </authorList>
    </citation>
    <scope>NUCLEOTIDE SEQUENCE [LARGE SCALE GENOMIC DNA]</scope>
</reference>
<gene>
    <name evidence="10" type="ORF">LIER_02545</name>
</gene>
<dbReference type="GO" id="GO:0009653">
    <property type="term" value="P:anatomical structure morphogenesis"/>
    <property type="evidence" value="ECO:0007669"/>
    <property type="project" value="UniProtKB-ARBA"/>
</dbReference>
<dbReference type="PROSITE" id="PS50843">
    <property type="entry name" value="EXPANSIN_CBD"/>
    <property type="match status" value="1"/>
</dbReference>
<dbReference type="GO" id="GO:0009664">
    <property type="term" value="P:plant-type cell wall organization"/>
    <property type="evidence" value="ECO:0007669"/>
    <property type="project" value="InterPro"/>
</dbReference>
<keyword evidence="3 7" id="KW-0964">Secreted</keyword>
<evidence type="ECO:0000256" key="2">
    <source>
        <dbReference type="ARBA" id="ARBA00022512"/>
    </source>
</evidence>
<dbReference type="PROSITE" id="PS50842">
    <property type="entry name" value="EXPANSIN_EG45"/>
    <property type="match status" value="1"/>
</dbReference>
<dbReference type="InterPro" id="IPR007117">
    <property type="entry name" value="Expansin_CBD"/>
</dbReference>
<evidence type="ECO:0000313" key="11">
    <source>
        <dbReference type="Proteomes" id="UP001454036"/>
    </source>
</evidence>
<protein>
    <recommendedName>
        <fullName evidence="7">Expansin</fullName>
    </recommendedName>
</protein>
<feature type="signal peptide" evidence="7">
    <location>
        <begin position="1"/>
        <end position="25"/>
    </location>
</feature>
<dbReference type="Gene3D" id="2.40.40.10">
    <property type="entry name" value="RlpA-like domain"/>
    <property type="match status" value="1"/>
</dbReference>
<dbReference type="PRINTS" id="PR01226">
    <property type="entry name" value="EXPANSIN"/>
</dbReference>
<keyword evidence="5" id="KW-0472">Membrane</keyword>
<dbReference type="PANTHER" id="PTHR31867">
    <property type="entry name" value="EXPANSIN-A15"/>
    <property type="match status" value="1"/>
</dbReference>
<dbReference type="InterPro" id="IPR036908">
    <property type="entry name" value="RlpA-like_sf"/>
</dbReference>
<comment type="function">
    <text evidence="7">Causes loosening and extension of plant cell walls by disrupting non-covalent bonding between cellulose microfibrils and matrix glucans. No enzymatic activity has been found.</text>
</comment>
<dbReference type="GO" id="GO:0005576">
    <property type="term" value="C:extracellular region"/>
    <property type="evidence" value="ECO:0007669"/>
    <property type="project" value="InterPro"/>
</dbReference>
<keyword evidence="4 7" id="KW-0732">Signal</keyword>
<keyword evidence="2 7" id="KW-0134">Cell wall</keyword>
<accession>A0AAV3NSF4</accession>
<evidence type="ECO:0000256" key="3">
    <source>
        <dbReference type="ARBA" id="ARBA00022525"/>
    </source>
</evidence>
<evidence type="ECO:0000256" key="5">
    <source>
        <dbReference type="ARBA" id="ARBA00023136"/>
    </source>
</evidence>
<feature type="domain" description="Expansin-like CBD" evidence="9">
    <location>
        <begin position="175"/>
        <end position="256"/>
    </location>
</feature>
<dbReference type="EMBL" id="BAABME010000281">
    <property type="protein sequence ID" value="GAA0141396.1"/>
    <property type="molecule type" value="Genomic_DNA"/>
</dbReference>
<dbReference type="InterPro" id="IPR009009">
    <property type="entry name" value="RlpA-like_DPBB"/>
</dbReference>
<proteinExistence type="inferred from homology"/>
<dbReference type="PRINTS" id="PR01225">
    <property type="entry name" value="EXPANSNFAMLY"/>
</dbReference>
<feature type="chain" id="PRO_5043106373" description="Expansin" evidence="7">
    <location>
        <begin position="26"/>
        <end position="261"/>
    </location>
</feature>
<dbReference type="SMART" id="SM00837">
    <property type="entry name" value="DPBB_1"/>
    <property type="match status" value="1"/>
</dbReference>
<evidence type="ECO:0000256" key="6">
    <source>
        <dbReference type="ARBA" id="ARBA00023316"/>
    </source>
</evidence>
<evidence type="ECO:0000256" key="4">
    <source>
        <dbReference type="ARBA" id="ARBA00022729"/>
    </source>
</evidence>
<dbReference type="AlphaFoldDB" id="A0AAV3NSF4"/>
<dbReference type="InterPro" id="IPR036749">
    <property type="entry name" value="Expansin_CBD_sf"/>
</dbReference>
<sequence>MKTLLSIANVLLASSILFLSANVHAKFNPGPWKNAHATFYGERDGTGSTGGACGYADVRREGFGIMTTALSTVLFKDGATCGACYEIKCDPRGTKWCKIGNKSIHVTATNLCPPNPAQPSDNGGWCNVPREHFDLSQPAFLQMAEYQAGIVPVTYRRVPCPRTGGIAFTIEGNPHFYLIKVTNVGGAGDVVGLEVSGGKKLPWTKLKRNWGQKWELSNAMLVGQSLSFRVSTSDAQSVTLKGVTNADWKFGQTYKGRGNSV</sequence>
<keyword evidence="11" id="KW-1185">Reference proteome</keyword>
<feature type="domain" description="Expansin-like EG45" evidence="8">
    <location>
        <begin position="50"/>
        <end position="165"/>
    </location>
</feature>
<evidence type="ECO:0000256" key="1">
    <source>
        <dbReference type="ARBA" id="ARBA00005392"/>
    </source>
</evidence>
<dbReference type="Pfam" id="PF01357">
    <property type="entry name" value="Expansin_C"/>
    <property type="match status" value="1"/>
</dbReference>